<name>A0A2X0RC20_9PROT</name>
<reference evidence="1" key="1">
    <citation type="submission" date="2018-05" db="EMBL/GenBank/DDBJ databases">
        <authorList>
            <person name="Lanie J.A."/>
            <person name="Ng W.-L."/>
            <person name="Kazmierczak K.M."/>
            <person name="Andrzejewski T.M."/>
            <person name="Davidsen T.M."/>
            <person name="Wayne K.J."/>
            <person name="Tettelin H."/>
            <person name="Glass J.I."/>
            <person name="Rusch D."/>
            <person name="Podicherti R."/>
            <person name="Tsui H.-C.T."/>
            <person name="Winkler M.E."/>
        </authorList>
    </citation>
    <scope>NUCLEOTIDE SEQUENCE</scope>
    <source>
        <strain evidence="1">KNB</strain>
    </source>
</reference>
<accession>A0A2X0RC20</accession>
<protein>
    <submittedName>
        <fullName evidence="1">Uncharacterized protein</fullName>
    </submittedName>
</protein>
<proteinExistence type="predicted"/>
<gene>
    <name evidence="1" type="ORF">NITFAB_0723</name>
</gene>
<dbReference type="AlphaFoldDB" id="A0A2X0RC20"/>
<evidence type="ECO:0000313" key="1">
    <source>
        <dbReference type="EMBL" id="SPS05134.1"/>
    </source>
</evidence>
<sequence>MLLLDSKQREFDGITVFPDHADPMQYYYLPLMPHLTTVQDPAAGNAAVPQFSLIRFRGRAGTGGFLNFDVNIGIGSDRLDEIRRQIQNEERLRDLPRLAPVTTISGTVKLLMLGQQSGNTPAPETGAESGPKFVLRMDHSATPSLYGNNQAAFSVRLDAAGVTVIEKSLEGEILPIAVVYSLNYLGLRPAYSVRLNIDWSRVQKHMDETYSGGFLFSSVDISNTVDELVENRAIVLEADTFVTEDDENKSITDRRDAALNQVRSMITEAFFQPTLPPIEPGKEEEWSKALRIAAGVAGAIAGGPGAAMASTTFFSYSKATYERTDRKVLNVNFSERVTIQRSIHPQGHLAGMFKLLRDTPLPRSRFITDVDLDDPWFEKRRLNVVSRADYDMDAISSINVQAGYGNEPKNILLGKNQPAGTFEWMSLLDNGIMRRPVQLRYEVNFSGVDTTERPRKLISAPFETEVENIEIDPRELYSVSSIPIVAINFPWDAYPMVEAHVRYQDSDNNLDESEIFQLSKDRQDATWRMFILNPDKRDFSYRLIYRAADNRDVNTGWKGTDEEQVAIRDPFPRKRILDVVANVDWKEVDQVFVDLRYEDKENDILEENSFNFSMGSTPQKFVVDMQDPEKKQVLFKVTFLFKDGRMTEIPESVTLERRIILRPDMKGHRIVEVRPPTDFIARQLKRVTAEIRYEDFTAGFSFADSFVFEDASARGYFEFDYADEARDRYEARAIYLFQSGLEQSSEWTASDVSVLQLKTP</sequence>
<organism evidence="1">
    <name type="scientific">Candidatus Nitrotoga fabula</name>
    <dbReference type="NCBI Taxonomy" id="2182327"/>
    <lineage>
        <taxon>Bacteria</taxon>
        <taxon>Pseudomonadati</taxon>
        <taxon>Pseudomonadota</taxon>
        <taxon>Betaproteobacteria</taxon>
        <taxon>Nitrosomonadales</taxon>
        <taxon>Gallionellaceae</taxon>
        <taxon>Candidatus Nitrotoga</taxon>
    </lineage>
</organism>
<dbReference type="EMBL" id="LS423452">
    <property type="protein sequence ID" value="SPS05134.1"/>
    <property type="molecule type" value="Genomic_DNA"/>
</dbReference>